<evidence type="ECO:0000256" key="2">
    <source>
        <dbReference type="ARBA" id="ARBA00022801"/>
    </source>
</evidence>
<reference evidence="5 6" key="1">
    <citation type="submission" date="2020-03" db="EMBL/GenBank/DDBJ databases">
        <title>Genomic Encyclopedia of Type Strains, Phase IV (KMG-IV): sequencing the most valuable type-strain genomes for metagenomic binning, comparative biology and taxonomic classification.</title>
        <authorList>
            <person name="Goeker M."/>
        </authorList>
    </citation>
    <scope>NUCLEOTIDE SEQUENCE [LARGE SCALE GENOMIC DNA]</scope>
    <source>
        <strain evidence="5 6">DSM 19867</strain>
    </source>
</reference>
<dbReference type="SUPFAM" id="SSF51126">
    <property type="entry name" value="Pectin lyase-like"/>
    <property type="match status" value="1"/>
</dbReference>
<evidence type="ECO:0000256" key="1">
    <source>
        <dbReference type="ARBA" id="ARBA00008834"/>
    </source>
</evidence>
<evidence type="ECO:0000256" key="3">
    <source>
        <dbReference type="ARBA" id="ARBA00023295"/>
    </source>
</evidence>
<dbReference type="Gene3D" id="2.160.20.10">
    <property type="entry name" value="Single-stranded right-handed beta-helix, Pectin lyase-like"/>
    <property type="match status" value="1"/>
</dbReference>
<dbReference type="RefSeq" id="WP_208414148.1">
    <property type="nucleotide sequence ID" value="NZ_BAAADC010000001.1"/>
</dbReference>
<sequence length="357" mass="39027">MNLHLAEGTTLAFSTAPEDYLPLVLTRFEGVECMNYSPLIYAFEEKNIAVTGKGVLDGQAGDTAWWNWKGKGLGPNQSAARDKLFAMGDADTPVEERRFGAGLYLRPSFFEPYRCQQVMIEGVTIRNAPFWEVHPVLCRDVIVCGLTIDSTGPNTDGCDPESCQDMLIEDCTFNTGDDCIAIKSGRNGDGRRLHTPTENVVIRNCHMKNGHGGVSIGSEITGGVRNVFVENCRMDSPHLDNAIRIKNNAVRGGVLENIHFRNIVIGEIAHAVLAVHFDYEEAGNGPYRPVLRNLSLENVVSGKSETALDIRGLPNGVIEDVTLSHCELNGVAKENTLGLVRNLVLHDVKINGKAVRA</sequence>
<dbReference type="EMBL" id="JAASRM010000001">
    <property type="protein sequence ID" value="NIK86743.1"/>
    <property type="molecule type" value="Genomic_DNA"/>
</dbReference>
<evidence type="ECO:0000313" key="6">
    <source>
        <dbReference type="Proteomes" id="UP000570514"/>
    </source>
</evidence>
<name>A0A846MTR4_9PROT</name>
<dbReference type="PANTHER" id="PTHR31339:SF9">
    <property type="entry name" value="PLASMIN AND FIBRONECTIN-BINDING PROTEIN A"/>
    <property type="match status" value="1"/>
</dbReference>
<organism evidence="5 6">
    <name type="scientific">Rhizomicrobium palustre</name>
    <dbReference type="NCBI Taxonomy" id="189966"/>
    <lineage>
        <taxon>Bacteria</taxon>
        <taxon>Pseudomonadati</taxon>
        <taxon>Pseudomonadota</taxon>
        <taxon>Alphaproteobacteria</taxon>
        <taxon>Micropepsales</taxon>
        <taxon>Micropepsaceae</taxon>
        <taxon>Rhizomicrobium</taxon>
    </lineage>
</organism>
<dbReference type="GO" id="GO:0005975">
    <property type="term" value="P:carbohydrate metabolic process"/>
    <property type="evidence" value="ECO:0007669"/>
    <property type="project" value="InterPro"/>
</dbReference>
<keyword evidence="6" id="KW-1185">Reference proteome</keyword>
<gene>
    <name evidence="5" type="ORF">FHS83_000061</name>
</gene>
<dbReference type="InterPro" id="IPR051801">
    <property type="entry name" value="GH28_Enzymes"/>
</dbReference>
<dbReference type="AlphaFoldDB" id="A0A846MTR4"/>
<comment type="caution">
    <text evidence="5">The sequence shown here is derived from an EMBL/GenBank/DDBJ whole genome shotgun (WGS) entry which is preliminary data.</text>
</comment>
<evidence type="ECO:0000256" key="4">
    <source>
        <dbReference type="RuleBase" id="RU361169"/>
    </source>
</evidence>
<dbReference type="InterPro" id="IPR000743">
    <property type="entry name" value="Glyco_hydro_28"/>
</dbReference>
<keyword evidence="3 4" id="KW-0326">Glycosidase</keyword>
<dbReference type="InterPro" id="IPR012334">
    <property type="entry name" value="Pectin_lyas_fold"/>
</dbReference>
<dbReference type="PROSITE" id="PS00502">
    <property type="entry name" value="POLYGALACTURONASE"/>
    <property type="match status" value="1"/>
</dbReference>
<dbReference type="PANTHER" id="PTHR31339">
    <property type="entry name" value="PECTIN LYASE-RELATED"/>
    <property type="match status" value="1"/>
</dbReference>
<proteinExistence type="inferred from homology"/>
<dbReference type="InterPro" id="IPR011050">
    <property type="entry name" value="Pectin_lyase_fold/virulence"/>
</dbReference>
<accession>A0A846MTR4</accession>
<comment type="similarity">
    <text evidence="1 4">Belongs to the glycosyl hydrolase 28 family.</text>
</comment>
<protein>
    <submittedName>
        <fullName evidence="5">Polygalacturonase</fullName>
    </submittedName>
</protein>
<dbReference type="Proteomes" id="UP000570514">
    <property type="component" value="Unassembled WGS sequence"/>
</dbReference>
<dbReference type="Pfam" id="PF00295">
    <property type="entry name" value="Glyco_hydro_28"/>
    <property type="match status" value="1"/>
</dbReference>
<dbReference type="InterPro" id="IPR006626">
    <property type="entry name" value="PbH1"/>
</dbReference>
<dbReference type="GO" id="GO:0004650">
    <property type="term" value="F:polygalacturonase activity"/>
    <property type="evidence" value="ECO:0007669"/>
    <property type="project" value="InterPro"/>
</dbReference>
<evidence type="ECO:0000313" key="5">
    <source>
        <dbReference type="EMBL" id="NIK86743.1"/>
    </source>
</evidence>
<dbReference type="SMART" id="SM00710">
    <property type="entry name" value="PbH1"/>
    <property type="match status" value="4"/>
</dbReference>
<keyword evidence="2 4" id="KW-0378">Hydrolase</keyword>